<feature type="modified residue" description="N6-carboxylysine" evidence="3 5">
    <location>
        <position position="163"/>
    </location>
</feature>
<keyword evidence="2" id="KW-0378">Hydrolase</keyword>
<gene>
    <name evidence="7" type="primary">php</name>
    <name evidence="7" type="ORF">TMPK1_40030</name>
</gene>
<dbReference type="Proteomes" id="UP000681075">
    <property type="component" value="Unassembled WGS sequence"/>
</dbReference>
<feature type="binding site" description="via carbamate group" evidence="4">
    <location>
        <position position="163"/>
    </location>
    <ligand>
        <name>Zn(2+)</name>
        <dbReference type="ChEBI" id="CHEBI:29105"/>
        <label>1</label>
    </ligand>
</feature>
<dbReference type="RefSeq" id="WP_420245398.1">
    <property type="nucleotide sequence ID" value="NZ_BOPV01000001.1"/>
</dbReference>
<organism evidence="7 8">
    <name type="scientific">Roseiterribacter gracilis</name>
    <dbReference type="NCBI Taxonomy" id="2812848"/>
    <lineage>
        <taxon>Bacteria</taxon>
        <taxon>Pseudomonadati</taxon>
        <taxon>Pseudomonadota</taxon>
        <taxon>Alphaproteobacteria</taxon>
        <taxon>Rhodospirillales</taxon>
        <taxon>Roseiterribacteraceae</taxon>
        <taxon>Roseiterribacter</taxon>
    </lineage>
</organism>
<comment type="similarity">
    <text evidence="5">Belongs to the metallo-dependent hydrolases superfamily. Phosphotriesterase family.</text>
</comment>
<feature type="binding site" evidence="4">
    <location>
        <position position="49"/>
    </location>
    <ligand>
        <name>Zn(2+)</name>
        <dbReference type="ChEBI" id="CHEBI:29105"/>
        <label>1</label>
    </ligand>
</feature>
<comment type="caution">
    <text evidence="7">The sequence shown here is derived from an EMBL/GenBank/DDBJ whole genome shotgun (WGS) entry which is preliminary data.</text>
</comment>
<proteinExistence type="inferred from homology"/>
<name>A0A8S8XKT1_9PROT</name>
<evidence type="ECO:0000256" key="6">
    <source>
        <dbReference type="SAM" id="SignalP"/>
    </source>
</evidence>
<dbReference type="PANTHER" id="PTHR10819:SF3">
    <property type="entry name" value="PHOSPHOTRIESTERASE-RELATED PROTEIN"/>
    <property type="match status" value="1"/>
</dbReference>
<feature type="binding site" evidence="4">
    <location>
        <position position="229"/>
    </location>
    <ligand>
        <name>Zn(2+)</name>
        <dbReference type="ChEBI" id="CHEBI:29105"/>
        <label>2</label>
    </ligand>
</feature>
<evidence type="ECO:0000256" key="4">
    <source>
        <dbReference type="PIRSR" id="PIRSR601559-51"/>
    </source>
</evidence>
<feature type="binding site" evidence="4">
    <location>
        <position position="290"/>
    </location>
    <ligand>
        <name>Zn(2+)</name>
        <dbReference type="ChEBI" id="CHEBI:29105"/>
        <label>1</label>
    </ligand>
</feature>
<dbReference type="PROSITE" id="PS01322">
    <property type="entry name" value="PHOSPHOTRIESTERASE_1"/>
    <property type="match status" value="1"/>
</dbReference>
<dbReference type="CDD" id="cd00530">
    <property type="entry name" value="PTE"/>
    <property type="match status" value="1"/>
</dbReference>
<reference evidence="7" key="1">
    <citation type="submission" date="2021-02" db="EMBL/GenBank/DDBJ databases">
        <title>Genome sequence of Rhodospirillales sp. strain TMPK1 isolated from soil.</title>
        <authorList>
            <person name="Nakai R."/>
            <person name="Kusada H."/>
            <person name="Tamaki H."/>
        </authorList>
    </citation>
    <scope>NUCLEOTIDE SEQUENCE</scope>
    <source>
        <strain evidence="7">TMPK1</strain>
    </source>
</reference>
<dbReference type="GO" id="GO:0016788">
    <property type="term" value="F:hydrolase activity, acting on ester bonds"/>
    <property type="evidence" value="ECO:0007669"/>
    <property type="project" value="InterPro"/>
</dbReference>
<dbReference type="InterPro" id="IPR006311">
    <property type="entry name" value="TAT_signal"/>
</dbReference>
<evidence type="ECO:0000313" key="8">
    <source>
        <dbReference type="Proteomes" id="UP000681075"/>
    </source>
</evidence>
<evidence type="ECO:0000256" key="2">
    <source>
        <dbReference type="ARBA" id="ARBA00022801"/>
    </source>
</evidence>
<dbReference type="PROSITE" id="PS51347">
    <property type="entry name" value="PHOSPHOTRIESTERASE_2"/>
    <property type="match status" value="1"/>
</dbReference>
<dbReference type="AlphaFoldDB" id="A0A8S8XKT1"/>
<dbReference type="PANTHER" id="PTHR10819">
    <property type="entry name" value="PHOSPHOTRIESTERASE-RELATED"/>
    <property type="match status" value="1"/>
</dbReference>
<feature type="signal peptide" evidence="6">
    <location>
        <begin position="1"/>
        <end position="25"/>
    </location>
</feature>
<dbReference type="GO" id="GO:0008270">
    <property type="term" value="F:zinc ion binding"/>
    <property type="evidence" value="ECO:0007669"/>
    <property type="project" value="InterPro"/>
</dbReference>
<dbReference type="InterPro" id="IPR001559">
    <property type="entry name" value="Phosphotriesterase"/>
</dbReference>
<feature type="chain" id="PRO_5035781083" evidence="6">
    <location>
        <begin position="26"/>
        <end position="350"/>
    </location>
</feature>
<evidence type="ECO:0000256" key="1">
    <source>
        <dbReference type="ARBA" id="ARBA00022723"/>
    </source>
</evidence>
<feature type="binding site" evidence="4">
    <location>
        <position position="200"/>
    </location>
    <ligand>
        <name>Zn(2+)</name>
        <dbReference type="ChEBI" id="CHEBI:29105"/>
        <label>2</label>
    </ligand>
</feature>
<accession>A0A8S8XKT1</accession>
<protein>
    <submittedName>
        <fullName evidence="7">Phosphotriesterase</fullName>
    </submittedName>
</protein>
<feature type="binding site" evidence="4">
    <location>
        <position position="51"/>
    </location>
    <ligand>
        <name>Zn(2+)</name>
        <dbReference type="ChEBI" id="CHEBI:29105"/>
        <label>1</label>
    </ligand>
</feature>
<keyword evidence="1 4" id="KW-0479">Metal-binding</keyword>
<dbReference type="SUPFAM" id="SSF51556">
    <property type="entry name" value="Metallo-dependent hydrolases"/>
    <property type="match status" value="1"/>
</dbReference>
<evidence type="ECO:0000256" key="3">
    <source>
        <dbReference type="PIRSR" id="PIRSR601559-50"/>
    </source>
</evidence>
<dbReference type="Pfam" id="PF02126">
    <property type="entry name" value="PTE"/>
    <property type="match status" value="1"/>
</dbReference>
<dbReference type="InterPro" id="IPR017947">
    <property type="entry name" value="AryldialkylPase_Zn-BS"/>
</dbReference>
<dbReference type="PROSITE" id="PS51318">
    <property type="entry name" value="TAT"/>
    <property type="match status" value="1"/>
</dbReference>
<dbReference type="EMBL" id="BOPV01000001">
    <property type="protein sequence ID" value="GIL41766.1"/>
    <property type="molecule type" value="Genomic_DNA"/>
</dbReference>
<dbReference type="Gene3D" id="3.20.20.140">
    <property type="entry name" value="Metal-dependent hydrolases"/>
    <property type="match status" value="1"/>
</dbReference>
<feature type="binding site" description="via carbamate group" evidence="4">
    <location>
        <position position="163"/>
    </location>
    <ligand>
        <name>Zn(2+)</name>
        <dbReference type="ChEBI" id="CHEBI:29105"/>
        <label>2</label>
    </ligand>
</feature>
<dbReference type="InterPro" id="IPR032466">
    <property type="entry name" value="Metal_Hydrolase"/>
</dbReference>
<evidence type="ECO:0000256" key="5">
    <source>
        <dbReference type="PROSITE-ProRule" id="PRU00679"/>
    </source>
</evidence>
<comment type="cofactor">
    <cofactor evidence="4">
        <name>a divalent metal cation</name>
        <dbReference type="ChEBI" id="CHEBI:60240"/>
    </cofactor>
    <text evidence="4">Binds 2 divalent metal cations per subunit.</text>
</comment>
<evidence type="ECO:0000313" key="7">
    <source>
        <dbReference type="EMBL" id="GIL41766.1"/>
    </source>
</evidence>
<keyword evidence="6" id="KW-0732">Signal</keyword>
<sequence length="350" mass="38304">MTTRREFLTRTAAACILAPSVTAHAAARKTVQTVLGPIDAAKLGFTLPHEHLCASSAGFWQVWPEYFGGRKKFVEKAVAKLKAARAEGVTTIVDLTTADLGRDIRLMEEVSRKSGMQIVACTGHWLHPSVSMDARSVEELADFFHKEIEHGIEGTKIKAGVIKVATETATPQDPGTLFDDKLLRAAARVSKATGIPIETHTHALNRDGLKQAEIFESEGLQPARVSLGHSDESDDLDYLTGLLKRGYRIGMDHMMYGIPAGAKLPWQKRADCIKTLIDAGFAGQLLLSNDWMFGISVAPTGTQDALEKINPDGLLFNTRKVLPYLQQQGVTAQLIRQMTVDNPRRFFAGV</sequence>
<keyword evidence="8" id="KW-1185">Reference proteome</keyword>